<reference evidence="5 6" key="1">
    <citation type="submission" date="2015-02" db="EMBL/GenBank/DDBJ databases">
        <title>Draft genome sequence of Lactobacillus collinoides CUPV2371 isolated from a natural cider, the first genome sequence of a strain of this species.</title>
        <authorList>
            <person name="Puertas A.I."/>
            <person name="Spano G."/>
            <person name="Capozzi V."/>
            <person name="Lamontanara A."/>
            <person name="Orru L."/>
            <person name="Duenas M.T."/>
        </authorList>
    </citation>
    <scope>NUCLEOTIDE SEQUENCE [LARGE SCALE GENOMIC DNA]</scope>
    <source>
        <strain evidence="5 6">237</strain>
    </source>
</reference>
<dbReference type="Pfam" id="PF07261">
    <property type="entry name" value="DnaB_2"/>
    <property type="match status" value="1"/>
</dbReference>
<dbReference type="InterPro" id="IPR006343">
    <property type="entry name" value="DnaB/C_C"/>
</dbReference>
<evidence type="ECO:0000313" key="6">
    <source>
        <dbReference type="Proteomes" id="UP000076480"/>
    </source>
</evidence>
<evidence type="ECO:0000259" key="3">
    <source>
        <dbReference type="Pfam" id="PF07261"/>
    </source>
</evidence>
<feature type="compositionally biased region" description="Basic and acidic residues" evidence="2">
    <location>
        <begin position="431"/>
        <end position="448"/>
    </location>
</feature>
<dbReference type="EMBL" id="JYDC01000014">
    <property type="protein sequence ID" value="KZL43135.1"/>
    <property type="molecule type" value="Genomic_DNA"/>
</dbReference>
<feature type="compositionally biased region" description="Low complexity" evidence="2">
    <location>
        <begin position="288"/>
        <end position="305"/>
    </location>
</feature>
<dbReference type="AlphaFoldDB" id="A0A161V8L6"/>
<dbReference type="Proteomes" id="UP000076480">
    <property type="component" value="Unassembled WGS sequence"/>
</dbReference>
<feature type="compositionally biased region" description="Polar residues" evidence="2">
    <location>
        <begin position="275"/>
        <end position="287"/>
    </location>
</feature>
<accession>A0A161V8L6</accession>
<dbReference type="InterPro" id="IPR058660">
    <property type="entry name" value="WHD_DnaB"/>
</dbReference>
<feature type="region of interest" description="Disordered" evidence="2">
    <location>
        <begin position="407"/>
        <end position="478"/>
    </location>
</feature>
<dbReference type="Pfam" id="PF25888">
    <property type="entry name" value="WHD_DnaB"/>
    <property type="match status" value="1"/>
</dbReference>
<proteinExistence type="inferred from homology"/>
<comment type="caution">
    <text evidence="5">The sequence shown here is derived from an EMBL/GenBank/DDBJ whole genome shotgun (WGS) entry which is preliminary data.</text>
</comment>
<feature type="domain" description="DnaB/C C-terminal" evidence="3">
    <location>
        <begin position="331"/>
        <end position="403"/>
    </location>
</feature>
<feature type="domain" description="Replicative helicase loading/DNA remodeling protein DnaB N-terminal winged helix" evidence="4">
    <location>
        <begin position="25"/>
        <end position="267"/>
    </location>
</feature>
<dbReference type="PATRIC" id="fig|33960.6.peg.637"/>
<dbReference type="RefSeq" id="WP_063285142.1">
    <property type="nucleotide sequence ID" value="NZ_JYDC01000014.1"/>
</dbReference>
<sequence>MTQERTPLTPKTTVAITAAATLTADQREVLDDLYQPLIGVAGYGLLLVLWRQLGLNHGTQVQLKHSELLNLLNISVTELEHCRQRLEALELMQTYRNQPDKLPELVYELQQPVSASTFFGDDLLSVLLLDVVGEKQFKRLRAHFARPAMTHEGLTNISSQFLDVFQVNDRLIATPPALISETKSAFNDNEDVTNWPKQTAESHFDFDLLVDILKRSYVNLEDIKANRELILNEHLMYGLTEPEMADYINRSTNLATNALNARQLQAMIAEEQRNLSRSATPPSEPGQSHTAKTSETASTSASTKKGQYSKQERALITVANQVSPMAFLNKMHEEKGGFVTNGEQRIIENLLSKQIFSGAVINVLIFYLLMDMKQAALTQRLTETIANSWAQAGVKTADDAVKEIHRFQEERNKPRPNRNGNRRSQGTVKETLPDWAKKDYQPAKKTADDSVSDAQQQRAIDRLNKLRAEKQDRNGGDA</sequence>
<name>A0A161V8L6_SECCO</name>
<feature type="region of interest" description="Disordered" evidence="2">
    <location>
        <begin position="273"/>
        <end position="308"/>
    </location>
</feature>
<organism evidence="5 6">
    <name type="scientific">Secundilactobacillus collinoides</name>
    <name type="common">Lactobacillus collinoides</name>
    <dbReference type="NCBI Taxonomy" id="33960"/>
    <lineage>
        <taxon>Bacteria</taxon>
        <taxon>Bacillati</taxon>
        <taxon>Bacillota</taxon>
        <taxon>Bacilli</taxon>
        <taxon>Lactobacillales</taxon>
        <taxon>Lactobacillaceae</taxon>
        <taxon>Secundilactobacillus</taxon>
    </lineage>
</organism>
<evidence type="ECO:0000256" key="2">
    <source>
        <dbReference type="SAM" id="MobiDB-lite"/>
    </source>
</evidence>
<evidence type="ECO:0000256" key="1">
    <source>
        <dbReference type="ARBA" id="ARBA00093462"/>
    </source>
</evidence>
<gene>
    <name evidence="5" type="ORF">TY91_01345</name>
</gene>
<comment type="similarity">
    <text evidence="1">Belongs to the DnaB/DnaD family.</text>
</comment>
<evidence type="ECO:0000259" key="4">
    <source>
        <dbReference type="Pfam" id="PF25888"/>
    </source>
</evidence>
<protein>
    <submittedName>
        <fullName evidence="5">Uncharacterized protein</fullName>
    </submittedName>
</protein>
<keyword evidence="6" id="KW-1185">Reference proteome</keyword>
<feature type="compositionally biased region" description="Basic and acidic residues" evidence="2">
    <location>
        <begin position="459"/>
        <end position="478"/>
    </location>
</feature>
<dbReference type="OrthoDB" id="2082007at2"/>
<evidence type="ECO:0000313" key="5">
    <source>
        <dbReference type="EMBL" id="KZL43135.1"/>
    </source>
</evidence>